<evidence type="ECO:0000256" key="1">
    <source>
        <dbReference type="ARBA" id="ARBA00004141"/>
    </source>
</evidence>
<dbReference type="SUPFAM" id="SSF161098">
    <property type="entry name" value="MetI-like"/>
    <property type="match status" value="1"/>
</dbReference>
<dbReference type="GO" id="GO:0005886">
    <property type="term" value="C:plasma membrane"/>
    <property type="evidence" value="ECO:0007669"/>
    <property type="project" value="UniProtKB-SubCell"/>
</dbReference>
<name>A0A1V5MJX6_UNCT6</name>
<accession>A0A1V5MJX6</accession>
<feature type="transmembrane region" description="Helical" evidence="5">
    <location>
        <begin position="12"/>
        <end position="32"/>
    </location>
</feature>
<organism evidence="7">
    <name type="scientific">candidate division TA06 bacterium ADurb.Bin417</name>
    <dbReference type="NCBI Taxonomy" id="1852828"/>
    <lineage>
        <taxon>Bacteria</taxon>
        <taxon>Bacteria division TA06</taxon>
    </lineage>
</organism>
<evidence type="ECO:0000256" key="5">
    <source>
        <dbReference type="RuleBase" id="RU363032"/>
    </source>
</evidence>
<feature type="domain" description="ABC transmembrane type-1" evidence="6">
    <location>
        <begin position="144"/>
        <end position="341"/>
    </location>
</feature>
<reference evidence="7" key="1">
    <citation type="submission" date="2017-02" db="EMBL/GenBank/DDBJ databases">
        <title>Delving into the versatile metabolic prowess of the omnipresent phylum Bacteroidetes.</title>
        <authorList>
            <person name="Nobu M.K."/>
            <person name="Mei R."/>
            <person name="Narihiro T."/>
            <person name="Kuroda K."/>
            <person name="Liu W.-T."/>
        </authorList>
    </citation>
    <scope>NUCLEOTIDE SEQUENCE</scope>
    <source>
        <strain evidence="7">ADurb.Bin417</strain>
    </source>
</reference>
<dbReference type="PROSITE" id="PS50928">
    <property type="entry name" value="ABC_TM1"/>
    <property type="match status" value="1"/>
</dbReference>
<feature type="transmembrane region" description="Helical" evidence="5">
    <location>
        <begin position="183"/>
        <end position="203"/>
    </location>
</feature>
<gene>
    <name evidence="7" type="primary">dppC</name>
    <name evidence="7" type="ORF">BWY73_00428</name>
</gene>
<dbReference type="Gene3D" id="1.10.3720.10">
    <property type="entry name" value="MetI-like"/>
    <property type="match status" value="1"/>
</dbReference>
<evidence type="ECO:0000259" key="6">
    <source>
        <dbReference type="PROSITE" id="PS50928"/>
    </source>
</evidence>
<evidence type="ECO:0000256" key="4">
    <source>
        <dbReference type="ARBA" id="ARBA00023136"/>
    </source>
</evidence>
<dbReference type="AlphaFoldDB" id="A0A1V5MJX6"/>
<comment type="subcellular location">
    <subcellularLocation>
        <location evidence="5">Cell membrane</location>
        <topology evidence="5">Multi-pass membrane protein</topology>
    </subcellularLocation>
    <subcellularLocation>
        <location evidence="1">Membrane</location>
        <topology evidence="1">Multi-pass membrane protein</topology>
    </subcellularLocation>
</comment>
<evidence type="ECO:0000256" key="3">
    <source>
        <dbReference type="ARBA" id="ARBA00022989"/>
    </source>
</evidence>
<comment type="similarity">
    <text evidence="5">Belongs to the binding-protein-dependent transport system permease family.</text>
</comment>
<feature type="transmembrane region" description="Helical" evidence="5">
    <location>
        <begin position="146"/>
        <end position="171"/>
    </location>
</feature>
<dbReference type="PANTHER" id="PTHR43839">
    <property type="entry name" value="OPPC IN A BINDING PROTEIN-DEPENDENT TRANSPORT SYSTEM"/>
    <property type="match status" value="1"/>
</dbReference>
<evidence type="ECO:0000256" key="2">
    <source>
        <dbReference type="ARBA" id="ARBA00022692"/>
    </source>
</evidence>
<protein>
    <submittedName>
        <fullName evidence="7">Dipeptide transport system permease protein DppC</fullName>
    </submittedName>
</protein>
<dbReference type="InterPro" id="IPR000515">
    <property type="entry name" value="MetI-like"/>
</dbReference>
<proteinExistence type="inferred from homology"/>
<dbReference type="Proteomes" id="UP000485484">
    <property type="component" value="Unassembled WGS sequence"/>
</dbReference>
<keyword evidence="2 5" id="KW-0812">Transmembrane</keyword>
<feature type="transmembrane region" description="Helical" evidence="5">
    <location>
        <begin position="209"/>
        <end position="232"/>
    </location>
</feature>
<dbReference type="InterPro" id="IPR025966">
    <property type="entry name" value="OppC_N"/>
</dbReference>
<evidence type="ECO:0000313" key="7">
    <source>
        <dbReference type="EMBL" id="OPZ93220.1"/>
    </source>
</evidence>
<dbReference type="PANTHER" id="PTHR43839:SF1">
    <property type="entry name" value="OPPC IN A BINDING PROTEIN-DEPENDENT TRANSPORT SYSTEM"/>
    <property type="match status" value="1"/>
</dbReference>
<sequence>MKDLLTRLRRERPAAFFSFWVLVLFYAAALLADLLAPYPYDFQTREKPYSPPTPIRFREANGGRWHLRPFIYDQVPPEGAAIAYRADASKPYFIRLFPAGPERKIFGFLPCRRYLLGVPEPARLYLLGSDQFGRDLFSRILHGGRVSLSIGLVGVTISFLLGLLFGGLAGYYGGRVDNLLMRVAELLMSFPGFYLILALRAVFPTTLSSYQVYLMVVAILALIGWAGLARVVRGMVLSIREEDYILAARALGFSNRRIIWNHVLPQTFSYTITAVSLSIPGYILGESALSILGLGIQEPQASWGNILASAMGNLEVILYHAWMLLPGLLIFVTVLAYNLLGDGLRELVGPSPD</sequence>
<keyword evidence="4 5" id="KW-0472">Membrane</keyword>
<dbReference type="CDD" id="cd06261">
    <property type="entry name" value="TM_PBP2"/>
    <property type="match status" value="1"/>
</dbReference>
<dbReference type="GO" id="GO:0055085">
    <property type="term" value="P:transmembrane transport"/>
    <property type="evidence" value="ECO:0007669"/>
    <property type="project" value="InterPro"/>
</dbReference>
<keyword evidence="3 5" id="KW-1133">Transmembrane helix</keyword>
<keyword evidence="5" id="KW-0813">Transport</keyword>
<dbReference type="EMBL" id="MWAK01000037">
    <property type="protein sequence ID" value="OPZ93220.1"/>
    <property type="molecule type" value="Genomic_DNA"/>
</dbReference>
<dbReference type="Pfam" id="PF12911">
    <property type="entry name" value="OppC_N"/>
    <property type="match status" value="1"/>
</dbReference>
<comment type="caution">
    <text evidence="7">The sequence shown here is derived from an EMBL/GenBank/DDBJ whole genome shotgun (WGS) entry which is preliminary data.</text>
</comment>
<dbReference type="Pfam" id="PF00528">
    <property type="entry name" value="BPD_transp_1"/>
    <property type="match status" value="1"/>
</dbReference>
<dbReference type="InterPro" id="IPR035906">
    <property type="entry name" value="MetI-like_sf"/>
</dbReference>
<feature type="transmembrane region" description="Helical" evidence="5">
    <location>
        <begin position="316"/>
        <end position="340"/>
    </location>
</feature>